<dbReference type="PANTHER" id="PTHR48032">
    <property type="entry name" value="RNA-BINDING PROTEIN MUSASHI HOMOLOG RBP6"/>
    <property type="match status" value="1"/>
</dbReference>
<accession>A0A9W8DRP5</accession>
<dbReference type="InterPro" id="IPR012677">
    <property type="entry name" value="Nucleotide-bd_a/b_plait_sf"/>
</dbReference>
<feature type="domain" description="RRM" evidence="5">
    <location>
        <begin position="136"/>
        <end position="217"/>
    </location>
</feature>
<dbReference type="InterPro" id="IPR000504">
    <property type="entry name" value="RRM_dom"/>
</dbReference>
<feature type="compositionally biased region" description="Basic and acidic residues" evidence="4">
    <location>
        <begin position="440"/>
        <end position="450"/>
    </location>
</feature>
<dbReference type="SUPFAM" id="SSF54928">
    <property type="entry name" value="RNA-binding domain, RBD"/>
    <property type="match status" value="2"/>
</dbReference>
<dbReference type="EMBL" id="JANBPU010000140">
    <property type="protein sequence ID" value="KAJ1915580.1"/>
    <property type="molecule type" value="Genomic_DNA"/>
</dbReference>
<keyword evidence="7" id="KW-1185">Reference proteome</keyword>
<proteinExistence type="predicted"/>
<evidence type="ECO:0000256" key="4">
    <source>
        <dbReference type="SAM" id="MobiDB-lite"/>
    </source>
</evidence>
<feature type="compositionally biased region" description="Low complexity" evidence="4">
    <location>
        <begin position="113"/>
        <end position="127"/>
    </location>
</feature>
<feature type="compositionally biased region" description="Low complexity" evidence="4">
    <location>
        <begin position="322"/>
        <end position="354"/>
    </location>
</feature>
<evidence type="ECO:0000313" key="7">
    <source>
        <dbReference type="Proteomes" id="UP001150538"/>
    </source>
</evidence>
<dbReference type="AlphaFoldDB" id="A0A9W8DRP5"/>
<feature type="compositionally biased region" description="Polar residues" evidence="4">
    <location>
        <begin position="355"/>
        <end position="372"/>
    </location>
</feature>
<sequence>MFVGGISWNTNEESMKEYFERFGAVRECVIKRDESGTPRGFGFVEFVDVSSVDNCLSQPEHYLDKKKIDPKRAVPRDSGGGGGAGGPGSQMGMMRGQQGSMNPMMMGMMGMMSPNSGAGHQQSQQAATPQGEKNPDRVFVGGLPASVTAEDLSREFMKFGTVLDTKLMMDKDTGRSKGYAFIQFENDEVAQNVVQQCNAGDGFFIHDKRVDVKSAVRRSRQQQQQAQQQQQQGSGYPGMAGMFGGANMDPQQMAMMSQYMMMQNPQFMAMAAAAAASMQQGTGGTSTGYQMPGMVDPTTGYPMDPNAYGMAAGASGYGGGYDQSQQQQQQQQYDPYGTPLPQQPQGGDDGSGNQYDNSGVDSNANDYYSGSRTDGGDDTNSNNNGGGGYYNDSDRSGGGGYSGGSRQGGGRSYGGGGGGSRYSHRGGNGSSRDYGSTGGRYDRQRDGGDSRRRHGGGGGSGHGQGRPSGGRRPRGGNHGGAYEGRNGGGGSGGGGNGGSGYHPYSR</sequence>
<comment type="caution">
    <text evidence="6">The sequence shown here is derived from an EMBL/GenBank/DDBJ whole genome shotgun (WGS) entry which is preliminary data.</text>
</comment>
<dbReference type="Pfam" id="PF00076">
    <property type="entry name" value="RRM_1"/>
    <property type="match status" value="2"/>
</dbReference>
<evidence type="ECO:0000313" key="6">
    <source>
        <dbReference type="EMBL" id="KAJ1915580.1"/>
    </source>
</evidence>
<feature type="region of interest" description="Disordered" evidence="4">
    <location>
        <begin position="66"/>
        <end position="96"/>
    </location>
</feature>
<feature type="compositionally biased region" description="Gly residues" evidence="4">
    <location>
        <begin position="456"/>
        <end position="468"/>
    </location>
</feature>
<keyword evidence="1" id="KW-0677">Repeat</keyword>
<feature type="domain" description="RRM" evidence="5">
    <location>
        <begin position="1"/>
        <end position="74"/>
    </location>
</feature>
<dbReference type="PANTHER" id="PTHR48032:SF6">
    <property type="entry name" value="RNA-BINDING (RRM_RBD_RNP MOTIFS) FAMILY PROTEIN"/>
    <property type="match status" value="1"/>
</dbReference>
<keyword evidence="2 3" id="KW-0694">RNA-binding</keyword>
<feature type="compositionally biased region" description="Gly residues" evidence="4">
    <location>
        <begin position="396"/>
        <end position="420"/>
    </location>
</feature>
<evidence type="ECO:0000259" key="5">
    <source>
        <dbReference type="PROSITE" id="PS50102"/>
    </source>
</evidence>
<feature type="region of interest" description="Disordered" evidence="4">
    <location>
        <begin position="218"/>
        <end position="243"/>
    </location>
</feature>
<dbReference type="GO" id="GO:0003729">
    <property type="term" value="F:mRNA binding"/>
    <property type="evidence" value="ECO:0007669"/>
    <property type="project" value="TreeGrafter"/>
</dbReference>
<dbReference type="SMART" id="SM00360">
    <property type="entry name" value="RRM"/>
    <property type="match status" value="2"/>
</dbReference>
<evidence type="ECO:0000256" key="3">
    <source>
        <dbReference type="PROSITE-ProRule" id="PRU00176"/>
    </source>
</evidence>
<gene>
    <name evidence="6" type="ORF">H4219_004246</name>
</gene>
<organism evidence="6 7">
    <name type="scientific">Mycoemilia scoparia</name>
    <dbReference type="NCBI Taxonomy" id="417184"/>
    <lineage>
        <taxon>Eukaryota</taxon>
        <taxon>Fungi</taxon>
        <taxon>Fungi incertae sedis</taxon>
        <taxon>Zoopagomycota</taxon>
        <taxon>Kickxellomycotina</taxon>
        <taxon>Kickxellomycetes</taxon>
        <taxon>Kickxellales</taxon>
        <taxon>Kickxellaceae</taxon>
        <taxon>Mycoemilia</taxon>
    </lineage>
</organism>
<feature type="region of interest" description="Disordered" evidence="4">
    <location>
        <begin position="318"/>
        <end position="506"/>
    </location>
</feature>
<feature type="compositionally biased region" description="Basic and acidic residues" evidence="4">
    <location>
        <begin position="66"/>
        <end position="75"/>
    </location>
</feature>
<name>A0A9W8DRP5_9FUNG</name>
<dbReference type="PROSITE" id="PS50102">
    <property type="entry name" value="RRM"/>
    <property type="match status" value="2"/>
</dbReference>
<dbReference type="InterPro" id="IPR035979">
    <property type="entry name" value="RBD_domain_sf"/>
</dbReference>
<reference evidence="6" key="1">
    <citation type="submission" date="2022-07" db="EMBL/GenBank/DDBJ databases">
        <title>Phylogenomic reconstructions and comparative analyses of Kickxellomycotina fungi.</title>
        <authorList>
            <person name="Reynolds N.K."/>
            <person name="Stajich J.E."/>
            <person name="Barry K."/>
            <person name="Grigoriev I.V."/>
            <person name="Crous P."/>
            <person name="Smith M.E."/>
        </authorList>
    </citation>
    <scope>NUCLEOTIDE SEQUENCE</scope>
    <source>
        <strain evidence="6">NBRC 100468</strain>
    </source>
</reference>
<evidence type="ECO:0000256" key="1">
    <source>
        <dbReference type="ARBA" id="ARBA00022737"/>
    </source>
</evidence>
<protein>
    <recommendedName>
        <fullName evidence="5">RRM domain-containing protein</fullName>
    </recommendedName>
</protein>
<feature type="compositionally biased region" description="Low complexity" evidence="4">
    <location>
        <begin position="221"/>
        <end position="232"/>
    </location>
</feature>
<feature type="region of interest" description="Disordered" evidence="4">
    <location>
        <begin position="113"/>
        <end position="134"/>
    </location>
</feature>
<evidence type="ECO:0000256" key="2">
    <source>
        <dbReference type="ARBA" id="ARBA00022884"/>
    </source>
</evidence>
<dbReference type="OrthoDB" id="1875751at2759"/>
<dbReference type="Gene3D" id="3.30.70.330">
    <property type="match status" value="2"/>
</dbReference>
<feature type="compositionally biased region" description="Gly residues" evidence="4">
    <location>
        <begin position="78"/>
        <end position="89"/>
    </location>
</feature>
<dbReference type="GO" id="GO:0006417">
    <property type="term" value="P:regulation of translation"/>
    <property type="evidence" value="ECO:0007669"/>
    <property type="project" value="TreeGrafter"/>
</dbReference>
<dbReference type="Proteomes" id="UP001150538">
    <property type="component" value="Unassembled WGS sequence"/>
</dbReference>
<feature type="compositionally biased region" description="Gly residues" evidence="4">
    <location>
        <begin position="476"/>
        <end position="500"/>
    </location>
</feature>